<accession>A0ABS6WC46</accession>
<organism evidence="1 2">
    <name type="scientific">Bifidobacterium phasiani</name>
    <dbReference type="NCBI Taxonomy" id="2834431"/>
    <lineage>
        <taxon>Bacteria</taxon>
        <taxon>Bacillati</taxon>
        <taxon>Actinomycetota</taxon>
        <taxon>Actinomycetes</taxon>
        <taxon>Bifidobacteriales</taxon>
        <taxon>Bifidobacteriaceae</taxon>
        <taxon>Bifidobacterium</taxon>
    </lineage>
</organism>
<keyword evidence="2" id="KW-1185">Reference proteome</keyword>
<comment type="caution">
    <text evidence="1">The sequence shown here is derived from an EMBL/GenBank/DDBJ whole genome shotgun (WGS) entry which is preliminary data.</text>
</comment>
<name>A0ABS6WC46_9BIFI</name>
<dbReference type="EMBL" id="JAHBBD010000018">
    <property type="protein sequence ID" value="MBW3083312.1"/>
    <property type="molecule type" value="Genomic_DNA"/>
</dbReference>
<dbReference type="Proteomes" id="UP000812844">
    <property type="component" value="Unassembled WGS sequence"/>
</dbReference>
<evidence type="ECO:0000313" key="1">
    <source>
        <dbReference type="EMBL" id="MBW3083312.1"/>
    </source>
</evidence>
<reference evidence="1 2" key="1">
    <citation type="submission" date="2021-05" db="EMBL/GenBank/DDBJ databases">
        <title>Phylogenetic classification of ten novel species belonging to the genus Bifidobacterium comprising B. colchicus sp. nov., B. abeli sp. nov., B. bicoloris sp. nov., B. guerezis sp. nov., B. rosaliae sp. nov., B. santillanensis sp. nov., B. argentati sp. nov., B. amazzoni sp. nov., B. pluviali sp. nov., and B. pinnaculum sp. nov.</title>
        <authorList>
            <person name="Lugli G.A."/>
            <person name="Ruiz Garcia L."/>
            <person name="Margolles A."/>
            <person name="Ventura M."/>
        </authorList>
    </citation>
    <scope>NUCLEOTIDE SEQUENCE [LARGE SCALE GENOMIC DNA]</scope>
    <source>
        <strain evidence="1 2">6T3</strain>
    </source>
</reference>
<protein>
    <submittedName>
        <fullName evidence="1">Uncharacterized protein</fullName>
    </submittedName>
</protein>
<proteinExistence type="predicted"/>
<sequence>MSWQREHDRAAAGGFYTTYTTQLSSKKYGMQVEGKTWDYGDIYAQFLEKRARHPKALLVWSGDYPTYQKNGTTDYYVILSGEGFGSAADANAWCSANGYTTDDCLAIDLQ</sequence>
<gene>
    <name evidence="1" type="ORF">KIH73_08035</name>
</gene>
<evidence type="ECO:0000313" key="2">
    <source>
        <dbReference type="Proteomes" id="UP000812844"/>
    </source>
</evidence>